<evidence type="ECO:0000313" key="2">
    <source>
        <dbReference type="Proteomes" id="UP000214365"/>
    </source>
</evidence>
<comment type="caution">
    <text evidence="1">The sequence shown here is derived from an EMBL/GenBank/DDBJ whole genome shotgun (WGS) entry which is preliminary data.</text>
</comment>
<organism evidence="1 2">
    <name type="scientific">Talaromyces atroroseus</name>
    <dbReference type="NCBI Taxonomy" id="1441469"/>
    <lineage>
        <taxon>Eukaryota</taxon>
        <taxon>Fungi</taxon>
        <taxon>Dikarya</taxon>
        <taxon>Ascomycota</taxon>
        <taxon>Pezizomycotina</taxon>
        <taxon>Eurotiomycetes</taxon>
        <taxon>Eurotiomycetidae</taxon>
        <taxon>Eurotiales</taxon>
        <taxon>Trichocomaceae</taxon>
        <taxon>Talaromyces</taxon>
        <taxon>Talaromyces sect. Trachyspermi</taxon>
    </lineage>
</organism>
<evidence type="ECO:0000313" key="1">
    <source>
        <dbReference type="EMBL" id="OKL61649.1"/>
    </source>
</evidence>
<dbReference type="SUPFAM" id="SSF52047">
    <property type="entry name" value="RNI-like"/>
    <property type="match status" value="1"/>
</dbReference>
<protein>
    <submittedName>
        <fullName evidence="1">Uncharacterized protein</fullName>
    </submittedName>
</protein>
<reference evidence="1 2" key="1">
    <citation type="submission" date="2015-06" db="EMBL/GenBank/DDBJ databases">
        <title>Talaromyces atroroseus IBT 11181 draft genome.</title>
        <authorList>
            <person name="Rasmussen K.B."/>
            <person name="Rasmussen S."/>
            <person name="Petersen B."/>
            <person name="Sicheritz-Ponten T."/>
            <person name="Mortensen U.H."/>
            <person name="Thrane U."/>
        </authorList>
    </citation>
    <scope>NUCLEOTIDE SEQUENCE [LARGE SCALE GENOMIC DNA]</scope>
    <source>
        <strain evidence="1 2">IBT 11181</strain>
    </source>
</reference>
<dbReference type="AlphaFoldDB" id="A0A225B0Z8"/>
<dbReference type="OrthoDB" id="4227344at2759"/>
<gene>
    <name evidence="1" type="ORF">UA08_03430</name>
</gene>
<dbReference type="Proteomes" id="UP000214365">
    <property type="component" value="Unassembled WGS sequence"/>
</dbReference>
<accession>A0A225B0Z8</accession>
<keyword evidence="2" id="KW-1185">Reference proteome</keyword>
<proteinExistence type="predicted"/>
<dbReference type="RefSeq" id="XP_020121770.1">
    <property type="nucleotide sequence ID" value="XM_020265729.1"/>
</dbReference>
<dbReference type="GeneID" id="31003185"/>
<name>A0A225B0Z8_TALAT</name>
<sequence>MNLEEFLAYLNNGAYSVVRYLLVNNLTLQDRKNMRRVSRTTNSVMLDFPILTTLHISTHKADLDYLELVSKNERLLRHVTLLSWDHSIHEILLLHDNIYMTYAQFWDGRYVNVERDLHQVREDEVLETRITIARPAITLWVGFARSQKWNLERNRDYMLVMNILPLLKNVQSVMFITHNFREMKRNPSIIWSPAIKMPHPVEHGWTKVGDTHLPFMSLYMCPELAMTVFPIKKPEHDIWHRLPIRGIKFFDALARRQAGSSSSTCLQDFFPKLASIDINHIPQDFLMSPNAGTEYKFLRRSTLGIRRLDLTVPEVRVHTAVEDVSYHASIKALTLPSASSLQYLSLTHVIKGSDPLSHRTPLQISIGLLPKLPVLSYLVVAGGTTELDELRELAEAIRASQSLQELFLGAMHLENGTWKTVLNTWKISRALNHLQNVQIDGVRDTSNAVRGFESYTKLFTRNFGPRSLLVRWLNGEHSMYPLYSDRRF</sequence>
<dbReference type="STRING" id="1441469.A0A225B0Z8"/>
<dbReference type="EMBL" id="LFMY01000004">
    <property type="protein sequence ID" value="OKL61649.1"/>
    <property type="molecule type" value="Genomic_DNA"/>
</dbReference>